<feature type="non-terminal residue" evidence="1">
    <location>
        <position position="62"/>
    </location>
</feature>
<organism evidence="1">
    <name type="scientific">Lepeophtheirus salmonis</name>
    <name type="common">Salmon louse</name>
    <name type="synonym">Caligus salmonis</name>
    <dbReference type="NCBI Taxonomy" id="72036"/>
    <lineage>
        <taxon>Eukaryota</taxon>
        <taxon>Metazoa</taxon>
        <taxon>Ecdysozoa</taxon>
        <taxon>Arthropoda</taxon>
        <taxon>Crustacea</taxon>
        <taxon>Multicrustacea</taxon>
        <taxon>Hexanauplia</taxon>
        <taxon>Copepoda</taxon>
        <taxon>Siphonostomatoida</taxon>
        <taxon>Caligidae</taxon>
        <taxon>Lepeophtheirus</taxon>
    </lineage>
</organism>
<dbReference type="EMBL" id="HACA01033749">
    <property type="protein sequence ID" value="CDW51111.1"/>
    <property type="molecule type" value="Transcribed_RNA"/>
</dbReference>
<name>A0A0K2VLU6_LEPSM</name>
<dbReference type="AlphaFoldDB" id="A0A0K2VLU6"/>
<accession>A0A0K2VLU6</accession>
<reference evidence="1" key="1">
    <citation type="submission" date="2014-05" db="EMBL/GenBank/DDBJ databases">
        <authorList>
            <person name="Chronopoulou M."/>
        </authorList>
    </citation>
    <scope>NUCLEOTIDE SEQUENCE</scope>
    <source>
        <tissue evidence="1">Whole organism</tissue>
    </source>
</reference>
<proteinExistence type="predicted"/>
<sequence>LFVNNLSLVDRSSIQVICWFSPNHRHTKFELSNFSLRLRSQSFETSRAYYVRCPFFVLVSKR</sequence>
<evidence type="ECO:0000313" key="1">
    <source>
        <dbReference type="EMBL" id="CDW51111.1"/>
    </source>
</evidence>
<protein>
    <submittedName>
        <fullName evidence="1">Uncharacterized protein</fullName>
    </submittedName>
</protein>
<feature type="non-terminal residue" evidence="1">
    <location>
        <position position="1"/>
    </location>
</feature>